<feature type="chain" id="PRO_5045434732" evidence="2">
    <location>
        <begin position="24"/>
        <end position="104"/>
    </location>
</feature>
<comment type="caution">
    <text evidence="3">The sequence shown here is derived from an EMBL/GenBank/DDBJ whole genome shotgun (WGS) entry which is preliminary data.</text>
</comment>
<accession>A0ABQ4U848</accession>
<dbReference type="Proteomes" id="UP001055039">
    <property type="component" value="Unassembled WGS sequence"/>
</dbReference>
<gene>
    <name evidence="3" type="ORF">LNAOJCKE_0645</name>
</gene>
<name>A0ABQ4U848_9HYPH</name>
<reference evidence="3" key="2">
    <citation type="submission" date="2021-08" db="EMBL/GenBank/DDBJ databases">
        <authorList>
            <person name="Tani A."/>
            <person name="Ola A."/>
            <person name="Ogura Y."/>
            <person name="Katsura K."/>
            <person name="Hayashi T."/>
        </authorList>
    </citation>
    <scope>NUCLEOTIDE SEQUENCE</scope>
    <source>
        <strain evidence="3">NBRC 15686</strain>
    </source>
</reference>
<evidence type="ECO:0000313" key="4">
    <source>
        <dbReference type="Proteomes" id="UP001055039"/>
    </source>
</evidence>
<keyword evidence="2" id="KW-0732">Signal</keyword>
<evidence type="ECO:0000256" key="2">
    <source>
        <dbReference type="SAM" id="SignalP"/>
    </source>
</evidence>
<evidence type="ECO:0000313" key="3">
    <source>
        <dbReference type="EMBL" id="GJE63448.1"/>
    </source>
</evidence>
<sequence>MKRMMTVGFIAMAAVVLPIAAQAEGGGSGSRQQAGGAFMSSYVDDPYHDPRSVRSQRLGTGQILGAPMLSENAGAKGGVARTAVRRGTVEPHWAAGTAPRRRTR</sequence>
<dbReference type="RefSeq" id="WP_133088373.1">
    <property type="nucleotide sequence ID" value="NZ_BAAADH010000020.1"/>
</dbReference>
<reference evidence="3" key="1">
    <citation type="journal article" date="2021" name="Front. Microbiol.">
        <title>Comprehensive Comparative Genomics and Phenotyping of Methylobacterium Species.</title>
        <authorList>
            <person name="Alessa O."/>
            <person name="Ogura Y."/>
            <person name="Fujitani Y."/>
            <person name="Takami H."/>
            <person name="Hayashi T."/>
            <person name="Sahin N."/>
            <person name="Tani A."/>
        </authorList>
    </citation>
    <scope>NUCLEOTIDE SEQUENCE</scope>
    <source>
        <strain evidence="3">NBRC 15686</strain>
    </source>
</reference>
<keyword evidence="4" id="KW-1185">Reference proteome</keyword>
<proteinExistence type="predicted"/>
<protein>
    <submittedName>
        <fullName evidence="3">Uncharacterized protein</fullName>
    </submittedName>
</protein>
<feature type="signal peptide" evidence="2">
    <location>
        <begin position="1"/>
        <end position="23"/>
    </location>
</feature>
<feature type="region of interest" description="Disordered" evidence="1">
    <location>
        <begin position="23"/>
        <end position="53"/>
    </location>
</feature>
<organism evidence="3 4">
    <name type="scientific">Methylorubrum aminovorans</name>
    <dbReference type="NCBI Taxonomy" id="269069"/>
    <lineage>
        <taxon>Bacteria</taxon>
        <taxon>Pseudomonadati</taxon>
        <taxon>Pseudomonadota</taxon>
        <taxon>Alphaproteobacteria</taxon>
        <taxon>Hyphomicrobiales</taxon>
        <taxon>Methylobacteriaceae</taxon>
        <taxon>Methylorubrum</taxon>
    </lineage>
</organism>
<feature type="region of interest" description="Disordered" evidence="1">
    <location>
        <begin position="73"/>
        <end position="104"/>
    </location>
</feature>
<evidence type="ECO:0000256" key="1">
    <source>
        <dbReference type="SAM" id="MobiDB-lite"/>
    </source>
</evidence>
<dbReference type="EMBL" id="BPRC01000001">
    <property type="protein sequence ID" value="GJE63448.1"/>
    <property type="molecule type" value="Genomic_DNA"/>
</dbReference>